<dbReference type="EMBL" id="WNBW01000010">
    <property type="protein sequence ID" value="MTU04723.1"/>
    <property type="molecule type" value="Genomic_DNA"/>
</dbReference>
<evidence type="ECO:0000313" key="3">
    <source>
        <dbReference type="Proteomes" id="UP000443070"/>
    </source>
</evidence>
<evidence type="ECO:0000313" key="4">
    <source>
        <dbReference type="Proteomes" id="UP000484547"/>
    </source>
</evidence>
<accession>A0A7X2XGY4</accession>
<dbReference type="AlphaFoldDB" id="A0A7X2XGY4"/>
<proteinExistence type="predicted"/>
<evidence type="ECO:0000313" key="2">
    <source>
        <dbReference type="EMBL" id="MTU04723.1"/>
    </source>
</evidence>
<protein>
    <submittedName>
        <fullName evidence="1">Uncharacterized protein</fullName>
    </submittedName>
</protein>
<organism evidence="1 4">
    <name type="scientific">Phascolarctobacterium faecium</name>
    <dbReference type="NCBI Taxonomy" id="33025"/>
    <lineage>
        <taxon>Bacteria</taxon>
        <taxon>Bacillati</taxon>
        <taxon>Bacillota</taxon>
        <taxon>Negativicutes</taxon>
        <taxon>Acidaminococcales</taxon>
        <taxon>Acidaminococcaceae</taxon>
        <taxon>Phascolarctobacterium</taxon>
    </lineage>
</organism>
<reference evidence="3 4" key="1">
    <citation type="journal article" date="2019" name="Nat. Med.">
        <title>A library of human gut bacterial isolates paired with longitudinal multiomics data enables mechanistic microbiome research.</title>
        <authorList>
            <person name="Poyet M."/>
            <person name="Groussin M."/>
            <person name="Gibbons S.M."/>
            <person name="Avila-Pacheco J."/>
            <person name="Jiang X."/>
            <person name="Kearney S.M."/>
            <person name="Perrotta A.R."/>
            <person name="Berdy B."/>
            <person name="Zhao S."/>
            <person name="Lieberman T.D."/>
            <person name="Swanson P.K."/>
            <person name="Smith M."/>
            <person name="Roesemann S."/>
            <person name="Alexander J.E."/>
            <person name="Rich S.A."/>
            <person name="Livny J."/>
            <person name="Vlamakis H."/>
            <person name="Clish C."/>
            <person name="Bullock K."/>
            <person name="Deik A."/>
            <person name="Scott J."/>
            <person name="Pierce K.A."/>
            <person name="Xavier R.J."/>
            <person name="Alm E.J."/>
        </authorList>
    </citation>
    <scope>NUCLEOTIDE SEQUENCE [LARGE SCALE GENOMIC DNA]</scope>
    <source>
        <strain evidence="1 4">BIOML-A13</strain>
        <strain evidence="2 3">BIOML-A3</strain>
    </source>
</reference>
<dbReference type="Proteomes" id="UP000443070">
    <property type="component" value="Unassembled WGS sequence"/>
</dbReference>
<dbReference type="RefSeq" id="WP_155164234.1">
    <property type="nucleotide sequence ID" value="NZ_JAXUJR010000003.1"/>
</dbReference>
<comment type="caution">
    <text evidence="1">The sequence shown here is derived from an EMBL/GenBank/DDBJ whole genome shotgun (WGS) entry which is preliminary data.</text>
</comment>
<dbReference type="Proteomes" id="UP000484547">
    <property type="component" value="Unassembled WGS sequence"/>
</dbReference>
<keyword evidence="3" id="KW-1185">Reference proteome</keyword>
<dbReference type="EMBL" id="WNBM01000008">
    <property type="protein sequence ID" value="MTT76524.1"/>
    <property type="molecule type" value="Genomic_DNA"/>
</dbReference>
<name>A0A7X2XGY4_9FIRM</name>
<gene>
    <name evidence="1" type="ORF">GMD11_09640</name>
    <name evidence="2" type="ORF">GMD18_09975</name>
</gene>
<evidence type="ECO:0000313" key="1">
    <source>
        <dbReference type="EMBL" id="MTT76524.1"/>
    </source>
</evidence>
<sequence>MNGFEKQELETQGMMSRLFGSKPGHNALVEINNFLAESTAATELTEEIVSNFIKNWGAKFDSSNIEYRSSMYRKVADHVYISAVSKDDPVFEETKHIAQVLELPEKLQRLADNGAKKVAYFSRCRKIISGEEPLTISEINNVFGYDYEDGYDIRVQVFHDYLNKKFDEIAEQQRFSPDEETALREICTKLDIPYEFKPNIQNALDKYRYLWSAENAPLGDIKVDFPLNEGEICHAAAQQAGFCEHKTIEKEDNYFELTRRLEIDETISFKGEKIEHPHFTEEVTAVVDIGYLFFTNQRIIYLSNKMAKVVELNDLDNANLSVNIIYFTKKDGESIAIKFNDDVAEVMFAIFKRILNERQ</sequence>
<dbReference type="OrthoDB" id="740753at2"/>